<dbReference type="Proteomes" id="UP000308600">
    <property type="component" value="Unassembled WGS sequence"/>
</dbReference>
<organism evidence="1 2">
    <name type="scientific">Pluteus cervinus</name>
    <dbReference type="NCBI Taxonomy" id="181527"/>
    <lineage>
        <taxon>Eukaryota</taxon>
        <taxon>Fungi</taxon>
        <taxon>Dikarya</taxon>
        <taxon>Basidiomycota</taxon>
        <taxon>Agaricomycotina</taxon>
        <taxon>Agaricomycetes</taxon>
        <taxon>Agaricomycetidae</taxon>
        <taxon>Agaricales</taxon>
        <taxon>Pluteineae</taxon>
        <taxon>Pluteaceae</taxon>
        <taxon>Pluteus</taxon>
    </lineage>
</organism>
<name>A0ACD3A567_9AGAR</name>
<dbReference type="EMBL" id="ML208737">
    <property type="protein sequence ID" value="TFK60747.1"/>
    <property type="molecule type" value="Genomic_DNA"/>
</dbReference>
<evidence type="ECO:0000313" key="2">
    <source>
        <dbReference type="Proteomes" id="UP000308600"/>
    </source>
</evidence>
<proteinExistence type="predicted"/>
<keyword evidence="2" id="KW-1185">Reference proteome</keyword>
<reference evidence="1 2" key="1">
    <citation type="journal article" date="2019" name="Nat. Ecol. Evol.">
        <title>Megaphylogeny resolves global patterns of mushroom evolution.</title>
        <authorList>
            <person name="Varga T."/>
            <person name="Krizsan K."/>
            <person name="Foldi C."/>
            <person name="Dima B."/>
            <person name="Sanchez-Garcia M."/>
            <person name="Sanchez-Ramirez S."/>
            <person name="Szollosi G.J."/>
            <person name="Szarkandi J.G."/>
            <person name="Papp V."/>
            <person name="Albert L."/>
            <person name="Andreopoulos W."/>
            <person name="Angelini C."/>
            <person name="Antonin V."/>
            <person name="Barry K.W."/>
            <person name="Bougher N.L."/>
            <person name="Buchanan P."/>
            <person name="Buyck B."/>
            <person name="Bense V."/>
            <person name="Catcheside P."/>
            <person name="Chovatia M."/>
            <person name="Cooper J."/>
            <person name="Damon W."/>
            <person name="Desjardin D."/>
            <person name="Finy P."/>
            <person name="Geml J."/>
            <person name="Haridas S."/>
            <person name="Hughes K."/>
            <person name="Justo A."/>
            <person name="Karasinski D."/>
            <person name="Kautmanova I."/>
            <person name="Kiss B."/>
            <person name="Kocsube S."/>
            <person name="Kotiranta H."/>
            <person name="LaButti K.M."/>
            <person name="Lechner B.E."/>
            <person name="Liimatainen K."/>
            <person name="Lipzen A."/>
            <person name="Lukacs Z."/>
            <person name="Mihaltcheva S."/>
            <person name="Morgado L.N."/>
            <person name="Niskanen T."/>
            <person name="Noordeloos M.E."/>
            <person name="Ohm R.A."/>
            <person name="Ortiz-Santana B."/>
            <person name="Ovrebo C."/>
            <person name="Racz N."/>
            <person name="Riley R."/>
            <person name="Savchenko A."/>
            <person name="Shiryaev A."/>
            <person name="Soop K."/>
            <person name="Spirin V."/>
            <person name="Szebenyi C."/>
            <person name="Tomsovsky M."/>
            <person name="Tulloss R.E."/>
            <person name="Uehling J."/>
            <person name="Grigoriev I.V."/>
            <person name="Vagvolgyi C."/>
            <person name="Papp T."/>
            <person name="Martin F.M."/>
            <person name="Miettinen O."/>
            <person name="Hibbett D.S."/>
            <person name="Nagy L.G."/>
        </authorList>
    </citation>
    <scope>NUCLEOTIDE SEQUENCE [LARGE SCALE GENOMIC DNA]</scope>
    <source>
        <strain evidence="1 2">NL-1719</strain>
    </source>
</reference>
<accession>A0ACD3A567</accession>
<gene>
    <name evidence="1" type="ORF">BDN72DRAFT_805464</name>
</gene>
<evidence type="ECO:0000313" key="1">
    <source>
        <dbReference type="EMBL" id="TFK60747.1"/>
    </source>
</evidence>
<sequence length="178" mass="18768">MSSDQQPASDPTIATTPGPTETDGTGKNVSDLPAETIDFANRIFDAAREGNSELLLAAVDAGLPVNLTNTKGNTLLMLAAYAGHADLTKELLKRGADPDRLNDLGQSMIAGAVFKAHDDVVKILVEHGANPRLGTPNAVQAAHVFNRKEIMVLLGTKEEDRDKEVPFNLPTVGPGFGA</sequence>
<protein>
    <submittedName>
        <fullName evidence="1">Ankyrin</fullName>
    </submittedName>
</protein>